<keyword evidence="2" id="KW-1185">Reference proteome</keyword>
<comment type="caution">
    <text evidence="1">The sequence shown here is derived from an EMBL/GenBank/DDBJ whole genome shotgun (WGS) entry which is preliminary data.</text>
</comment>
<organism evidence="1 2">
    <name type="scientific">Bacillus lumedeiriae</name>
    <dbReference type="NCBI Taxonomy" id="3058829"/>
    <lineage>
        <taxon>Bacteria</taxon>
        <taxon>Bacillati</taxon>
        <taxon>Bacillota</taxon>
        <taxon>Bacilli</taxon>
        <taxon>Bacillales</taxon>
        <taxon>Bacillaceae</taxon>
        <taxon>Bacillus</taxon>
    </lineage>
</organism>
<dbReference type="EMBL" id="JAUIYO010000005">
    <property type="protein sequence ID" value="MFK2825787.1"/>
    <property type="molecule type" value="Genomic_DNA"/>
</dbReference>
<protein>
    <submittedName>
        <fullName evidence="1">Uncharacterized protein</fullName>
    </submittedName>
</protein>
<gene>
    <name evidence="1" type="ORF">QYG89_08905</name>
</gene>
<proteinExistence type="predicted"/>
<evidence type="ECO:0000313" key="2">
    <source>
        <dbReference type="Proteomes" id="UP001619911"/>
    </source>
</evidence>
<accession>A0ABW8I8J1</accession>
<evidence type="ECO:0000313" key="1">
    <source>
        <dbReference type="EMBL" id="MFK2825787.1"/>
    </source>
</evidence>
<dbReference type="RefSeq" id="WP_404316649.1">
    <property type="nucleotide sequence ID" value="NZ_JAUIYO010000005.1"/>
</dbReference>
<name>A0ABW8I8J1_9BACI</name>
<sequence length="87" mass="9867">MGYILPITHYQYSQYQERIVNSAGNRYSLIGSVERISFKKANDGYPDPYTASDHRTGARLSKKKEHEAFQVHLAKISGKGVHINKTV</sequence>
<reference evidence="1 2" key="1">
    <citation type="submission" date="2023-07" db="EMBL/GenBank/DDBJ databases">
        <title>Bacillus lucianemedeirus sp. nov, a new species isolated from an immunobiological production facility.</title>
        <authorList>
            <person name="Costa L.V."/>
            <person name="Miranda R.V.S.L."/>
            <person name="Brandao M.L.L."/>
            <person name="Reis C.M.F."/>
            <person name="Frazao A.M."/>
            <person name="Cruz F.V."/>
            <person name="Baio P.V.P."/>
            <person name="Veras J.F.C."/>
            <person name="Ramos J.N."/>
            <person name="Vieira V."/>
        </authorList>
    </citation>
    <scope>NUCLEOTIDE SEQUENCE [LARGE SCALE GENOMIC DNA]</scope>
    <source>
        <strain evidence="1 2">B190/17</strain>
    </source>
</reference>
<dbReference type="Proteomes" id="UP001619911">
    <property type="component" value="Unassembled WGS sequence"/>
</dbReference>